<dbReference type="GO" id="GO:0000159">
    <property type="term" value="C:protein phosphatase type 2A complex"/>
    <property type="evidence" value="ECO:0007669"/>
    <property type="project" value="UniProtKB-UniRule"/>
</dbReference>
<dbReference type="PANTHER" id="PTHR10257:SF3">
    <property type="entry name" value="SERINE_THREONINE-PROTEIN PHOSPHATASE 2A 56 KDA REGULATORY SUBUNIT GAMMA ISOFORM"/>
    <property type="match status" value="1"/>
</dbReference>
<feature type="region of interest" description="Disordered" evidence="2">
    <location>
        <begin position="1"/>
        <end position="61"/>
    </location>
</feature>
<dbReference type="GO" id="GO:0007165">
    <property type="term" value="P:signal transduction"/>
    <property type="evidence" value="ECO:0007669"/>
    <property type="project" value="InterPro"/>
</dbReference>
<dbReference type="SUPFAM" id="SSF48371">
    <property type="entry name" value="ARM repeat"/>
    <property type="match status" value="1"/>
</dbReference>
<evidence type="ECO:0000256" key="1">
    <source>
        <dbReference type="PIRNR" id="PIRNR028043"/>
    </source>
</evidence>
<dbReference type="Pfam" id="PF01603">
    <property type="entry name" value="B56"/>
    <property type="match status" value="1"/>
</dbReference>
<dbReference type="InterPro" id="IPR011989">
    <property type="entry name" value="ARM-like"/>
</dbReference>
<comment type="similarity">
    <text evidence="1">Belongs to the phosphatase 2A regulatory subunit.</text>
</comment>
<dbReference type="Gene3D" id="1.25.10.10">
    <property type="entry name" value="Leucine-rich Repeat Variant"/>
    <property type="match status" value="1"/>
</dbReference>
<dbReference type="GO" id="GO:0019888">
    <property type="term" value="F:protein phosphatase regulator activity"/>
    <property type="evidence" value="ECO:0007669"/>
    <property type="project" value="UniProtKB-UniRule"/>
</dbReference>
<accession>A0A7S2DRI6</accession>
<feature type="compositionally biased region" description="Polar residues" evidence="2">
    <location>
        <begin position="40"/>
        <end position="55"/>
    </location>
</feature>
<name>A0A7S2DRI6_9STRA</name>
<dbReference type="PANTHER" id="PTHR10257">
    <property type="entry name" value="SERINE/THREONINE PROTEIN PHOSPHATASE 2A PP2A REGULATORY SUBUNIT B"/>
    <property type="match status" value="1"/>
</dbReference>
<dbReference type="EMBL" id="HBGS01047984">
    <property type="protein sequence ID" value="CAD9462122.1"/>
    <property type="molecule type" value="Transcribed_RNA"/>
</dbReference>
<dbReference type="PIRSF" id="PIRSF028043">
    <property type="entry name" value="PP2A_B56"/>
    <property type="match status" value="1"/>
</dbReference>
<protein>
    <recommendedName>
        <fullName evidence="1">Serine/threonine protein phosphatase 2A regulatory subunit</fullName>
    </recommendedName>
</protein>
<evidence type="ECO:0000256" key="2">
    <source>
        <dbReference type="SAM" id="MobiDB-lite"/>
    </source>
</evidence>
<proteinExistence type="inferred from homology"/>
<sequence length="477" mass="55465">MIKTLRNKMSTKPAAPADKKQNENLGDTPRSDVTLPKQGRGNTARRSGQSQTSQAVLYDLPGLRDQRGEKKEEVFRKKLELCSIIFDFDDPEQDKRGKEVKRNTLLELVDFVGSTAGQKLFTEEHMPDIMNMVKANICRVLPPQNEDFDPEEDEPILEPSWPHLQVVYEFFLRFIVSSEVHAKVAKKFANQNFCLELIELFDSEDPRERDYLKTILHRIYGKFMSHRSFIRKTISNVFYNFVYETERHNGIAELLEILGSIINGYAVPLKKEHLNFLHRALIPLHIPKCVVVYHQQLSYCIVQYIEKDPSTAVEIMQGLIKYWPWSSSSKQVLFLSELEEILELLGDNELARVQDDLYNLLANCLASKHFQVAERTLFLWNNEQLVSQGCLSTNYISSYLPILYSPLYEKSGSHWNQTVESLARNVLSMYNEMDQETLQECTYNYATRRDELEAKKKETAEKWEKIEAMARQNTRNT</sequence>
<dbReference type="AlphaFoldDB" id="A0A7S2DRI6"/>
<evidence type="ECO:0000313" key="3">
    <source>
        <dbReference type="EMBL" id="CAD9462122.1"/>
    </source>
</evidence>
<dbReference type="InterPro" id="IPR016024">
    <property type="entry name" value="ARM-type_fold"/>
</dbReference>
<dbReference type="FunFam" id="1.25.10.10:FF:000331">
    <property type="entry name" value="Phosphoprotein phosphatase, putative"/>
    <property type="match status" value="1"/>
</dbReference>
<gene>
    <name evidence="3" type="ORF">DSPE1174_LOCUS24930</name>
</gene>
<dbReference type="InterPro" id="IPR002554">
    <property type="entry name" value="PP2A_B56"/>
</dbReference>
<reference evidence="3" key="1">
    <citation type="submission" date="2021-01" db="EMBL/GenBank/DDBJ databases">
        <authorList>
            <person name="Corre E."/>
            <person name="Pelletier E."/>
            <person name="Niang G."/>
            <person name="Scheremetjew M."/>
            <person name="Finn R."/>
            <person name="Kale V."/>
            <person name="Holt S."/>
            <person name="Cochrane G."/>
            <person name="Meng A."/>
            <person name="Brown T."/>
            <person name="Cohen L."/>
        </authorList>
    </citation>
    <scope>NUCLEOTIDE SEQUENCE</scope>
    <source>
        <strain evidence="3">CCMP1381</strain>
    </source>
</reference>
<organism evidence="3">
    <name type="scientific">Octactis speculum</name>
    <dbReference type="NCBI Taxonomy" id="3111310"/>
    <lineage>
        <taxon>Eukaryota</taxon>
        <taxon>Sar</taxon>
        <taxon>Stramenopiles</taxon>
        <taxon>Ochrophyta</taxon>
        <taxon>Dictyochophyceae</taxon>
        <taxon>Dictyochales</taxon>
        <taxon>Dictyochaceae</taxon>
        <taxon>Octactis</taxon>
    </lineage>
</organism>